<organism evidence="2 3">
    <name type="scientific">Mesobaculum littorinae</name>
    <dbReference type="NCBI Taxonomy" id="2486419"/>
    <lineage>
        <taxon>Bacteria</taxon>
        <taxon>Pseudomonadati</taxon>
        <taxon>Pseudomonadota</taxon>
        <taxon>Alphaproteobacteria</taxon>
        <taxon>Rhodobacterales</taxon>
        <taxon>Roseobacteraceae</taxon>
        <taxon>Mesobaculum</taxon>
    </lineage>
</organism>
<evidence type="ECO:0000313" key="2">
    <source>
        <dbReference type="EMBL" id="RVV96834.1"/>
    </source>
</evidence>
<keyword evidence="3" id="KW-1185">Reference proteome</keyword>
<name>A0A438ADQ8_9RHOB</name>
<dbReference type="OrthoDB" id="9799456at2"/>
<keyword evidence="1" id="KW-0472">Membrane</keyword>
<dbReference type="RefSeq" id="WP_127907628.1">
    <property type="nucleotide sequence ID" value="NZ_RQXX01000007.1"/>
</dbReference>
<sequence length="135" mass="14739">MTIAVDERETKTAVLRGLRHRCPACGEGHLYARYLKVNDTCPNCGEELYHHRADDGPAYLTILVVGHIMGFALHFAFGYLRDDPLLLALLLSAIAIAVALPVLPRMKGLLIGYQWAKGMYGFGRVPGADAAVSET</sequence>
<dbReference type="Proteomes" id="UP000285908">
    <property type="component" value="Unassembled WGS sequence"/>
</dbReference>
<protein>
    <submittedName>
        <fullName evidence="2">DUF983 domain-containing protein</fullName>
    </submittedName>
</protein>
<accession>A0A438ADQ8</accession>
<evidence type="ECO:0000256" key="1">
    <source>
        <dbReference type="SAM" id="Phobius"/>
    </source>
</evidence>
<keyword evidence="1" id="KW-0812">Transmembrane</keyword>
<evidence type="ECO:0000313" key="3">
    <source>
        <dbReference type="Proteomes" id="UP000285908"/>
    </source>
</evidence>
<gene>
    <name evidence="2" type="ORF">EKE94_15925</name>
</gene>
<comment type="caution">
    <text evidence="2">The sequence shown here is derived from an EMBL/GenBank/DDBJ whole genome shotgun (WGS) entry which is preliminary data.</text>
</comment>
<dbReference type="InterPro" id="IPR009325">
    <property type="entry name" value="DUF983"/>
</dbReference>
<feature type="transmembrane region" description="Helical" evidence="1">
    <location>
        <begin position="85"/>
        <end position="103"/>
    </location>
</feature>
<keyword evidence="1" id="KW-1133">Transmembrane helix</keyword>
<dbReference type="AlphaFoldDB" id="A0A438ADQ8"/>
<dbReference type="EMBL" id="RQXX01000007">
    <property type="protein sequence ID" value="RVV96834.1"/>
    <property type="molecule type" value="Genomic_DNA"/>
</dbReference>
<feature type="transmembrane region" description="Helical" evidence="1">
    <location>
        <begin position="58"/>
        <end position="79"/>
    </location>
</feature>
<proteinExistence type="predicted"/>
<reference evidence="2 3" key="1">
    <citation type="submission" date="2018-11" db="EMBL/GenBank/DDBJ databases">
        <title>Mesobaculum littorinae gen. nov., sp. nov., isolated from Littorina scabra that represents a novel genus of the order Rhodobacteraceae.</title>
        <authorList>
            <person name="Li F."/>
        </authorList>
    </citation>
    <scope>NUCLEOTIDE SEQUENCE [LARGE SCALE GENOMIC DNA]</scope>
    <source>
        <strain evidence="2 3">M0103</strain>
    </source>
</reference>
<dbReference type="Pfam" id="PF06170">
    <property type="entry name" value="DUF983"/>
    <property type="match status" value="1"/>
</dbReference>